<sequence>MSGVEVDTPAFPVGADVETVDDVHDGRLDGPLYRVVGIQGVLRDVRRVEAATGELDGIELRFVAAELRPARPMTLRRHTAQLTRAAAARWRRAVADDDEDVDTLAVLVDSAESLADLVLDPATAPEDGGIAVCDFASDLDDAHVVQIDIAPSTGRVRVFINDGAVYDGDPETDEPPGAQYRGDGWSDGRRVWSVRSLMTGETSTFRATGQADAAAQYLDVVASNLMVWTDSDPAVGRCDECGSATEELVSLQHGPACSLHPR</sequence>
<dbReference type="RefSeq" id="WP_306255823.1">
    <property type="nucleotide sequence ID" value="NZ_JAUFSA010000004.1"/>
</dbReference>
<protein>
    <submittedName>
        <fullName evidence="1">Uncharacterized protein</fullName>
    </submittedName>
</protein>
<evidence type="ECO:0000313" key="1">
    <source>
        <dbReference type="EMBL" id="MDP7739151.1"/>
    </source>
</evidence>
<gene>
    <name evidence="1" type="ORF">QXL92_30940</name>
</gene>
<comment type="caution">
    <text evidence="1">The sequence shown here is derived from an EMBL/GenBank/DDBJ whole genome shotgun (WGS) entry which is preliminary data.</text>
</comment>
<proteinExistence type="predicted"/>
<dbReference type="AlphaFoldDB" id="A0AAJ1S7V2"/>
<dbReference type="Proteomes" id="UP001229081">
    <property type="component" value="Unassembled WGS sequence"/>
</dbReference>
<name>A0AAJ1S7V2_9MYCO</name>
<organism evidence="1 2">
    <name type="scientific">Mycobacterium paragordonae</name>
    <dbReference type="NCBI Taxonomy" id="1389713"/>
    <lineage>
        <taxon>Bacteria</taxon>
        <taxon>Bacillati</taxon>
        <taxon>Actinomycetota</taxon>
        <taxon>Actinomycetes</taxon>
        <taxon>Mycobacteriales</taxon>
        <taxon>Mycobacteriaceae</taxon>
        <taxon>Mycobacterium</taxon>
    </lineage>
</organism>
<accession>A0AAJ1S7V2</accession>
<dbReference type="EMBL" id="JAUFSA010000004">
    <property type="protein sequence ID" value="MDP7739151.1"/>
    <property type="molecule type" value="Genomic_DNA"/>
</dbReference>
<evidence type="ECO:0000313" key="2">
    <source>
        <dbReference type="Proteomes" id="UP001229081"/>
    </source>
</evidence>
<reference evidence="1" key="1">
    <citation type="submission" date="2023-06" db="EMBL/GenBank/DDBJ databases">
        <title>Identification of two novel mycobacterium reveal diversities and complexities of Mycobacterium gordonae clade.</title>
        <authorList>
            <person name="Matsumoto Y."/>
            <person name="Nakamura S."/>
            <person name="Motooka D."/>
            <person name="Fukushima K."/>
        </authorList>
    </citation>
    <scope>NUCLEOTIDE SEQUENCE</scope>
    <source>
        <strain evidence="1">TY812</strain>
    </source>
</reference>